<feature type="domain" description="Tyrosinase copper-binding" evidence="4">
    <location>
        <begin position="2041"/>
        <end position="2243"/>
    </location>
</feature>
<keyword evidence="2" id="KW-1133">Transmembrane helix</keyword>
<sequence>MGLAGRALIVAALTAADPTAETLREWIGAMKINVPSRYEDTFSGVKIKVSDMQCEDLVVGAMAAAYEAPRSLAFRFDGIEASCEGDYDWKYESWVGNIKGDGKLRASIHRTSAAFTVTINADDWGAPTELVTADCAMDLAVDDVDVRGDPVGDAANLFVDSFTDWFLEDIEGFVCDSLEEYVYANVGSLLKDAGLQNCECCDRDDGVAPFDDDAMDAAPRDAWVDWHGFFANASGPGARAARDVNAARKSSGTSTGDVFGILLDAAADAGAALAGPDPLVVNGSFDLLAERDAPSRGDDDDGAAASDDNAWNATEATYVYVRSSTQRTDECLEVDAFGSALCVGSAPQRLVVRRARARAAARTDWGAAATVSAGSLTAFRPNATRASLHVALADEVAPFLLASANNSCVALGEEPELRTCDSSSEDQVFVRGRVDDLPVLASYADAVTPGAALRCLSLSGAAYVVADCETAGSLDAAGAEDALSYAAGMESALVEFFLEDLTDETTGRLCWTVDRGSAAAADDGGALYVTTAVCDAFFDDLGNASRANATDLLWSFAALGGAVTHDATGYCLDTRGSATARNARVVARPPPCDAPTAVWRLETPADYYETHAAGDDDWDWRWEAVEHAASGLCVDVQSGSTAPGATLQLYDCNGGTAQTFSVVEYFEKVDKRLGVSGPDMFANASLLVGETVVTSALGPLAAIPRDRLRAYARTDGATDDAAALGLGLPADAAFHAETTMSVRFAFGDLGEWIVQRSGSPLLDFRLDLALDVWALAVDVILALGVDANATKAGVGAWEVGDAFSLDCLRTALRIQDARFDWIYVNYTRTPVDVVASTFAARRGGDLNYDLEDDVAATIIPATVDLIEHGFWDFSHCAVDEFVRTDGRSGATAAARRAVAATATAPRVAATCAADCAARPDWAAAEDDGALVALNESSLARRVARYANGFDVAETARSLATYAAGSSVASYDDEPDAVSGTARDRFRQRVARDDDHLIVVAKEAEAVRISVMATTLRFYDVFIADADRSLANLTLFPGGASALETHQRFNLAEARVGYDAPPDSTAGLSAGLSVDVESPLGDASIAFNVTFERVRLDDFEVEAWVDGSSLNALSGDDLGLGEVFSSAGSLSLECLAASLEGVRVVDAPKLHVGSVRARAWSDRENIDGVVESAVQSAAFLIGEYADAADMRTELVWLFNDVLDARLADVKDACVAQRPGAPVADRRDVRGERPTAKARRDAEGFHGGLKLTYEMLTVVGLLASMFLSFGLIWAKRRARPAVRRALRKRARDPKPSADGLAVPGLRDAAFDDEAKAASDDDVLADRDGSFVVEEAVGDATANDELGGYRRPRRPSLIAEAPLPRPLKALLLLVMVCNTGLLVASNVSVAAEVRLRLKFYLEGAGEKTIWVDTGSKFSLAESVEELWHSGSYLLALLIALLSGAWPYLEIFLLIWGYTRSGLDPRTREKVWRTVEMLSKWSFIDVFTVVFLVVAFYVHAPIDAPGASFDFETFVEMRTGFYAFCVATLTSMALGQVVLYLHREVHHYGRRFGDESDRVHDARSLPKGAPAAADGDDGVHDARSLPEGAPAAADGDDDAASDGSSDGGDRADEELASLKTSIVEMLTPEDRSVDDDDIFPRMEPVAAAARCAPLRSHRYKGRRPRWWQAAVAPLFAGVFAMLAYAFTVDVIRFEVGGAAGFLIDETRTGEATRDYSAAGAIFALRGCTPEDGWRPLVRFLTWVSAIFAFLIPLAHCVVLVLLYGVPLPPSAQSKLLAAADVLYGWSSLDVFVVSVVAAATQFGDVATSLAKDECKDVDGLLATFFDSTLGDDASCFTLALEVLDGCFLLTLACLFHMVAGHLAGNVTAAAVAERLEEAAATAEAPAPPPRSALELVAQKDGDASNDYTTRIGHPIAGQLPWVDATHVVVDVARPFTLRAKGARSACEATTWTLTDAGGRAVRLDGAKPEPVTLDAAGAYALVLEEAACAGGEARRVDGELFALHVRRELRELSRDDLDATLDAMEVLWRVDGPAGRKKYGPNYTSVHELANIHLQNAGQRDADHFHEGFGFLSQHAKMSFVFEKGLQAVDKALTLPYWDQTIENAQLWRGELDDEYHTDIFSPRMFGTINHSWVDLDASDWREPMYAKFAIQDGRWAFERVGTVADAPPGSPANAYGLLRTPWNQNPSPYVTRFATNRRFPNCMMVFAVVKPPPQQAPALRTAAWWIRNVEFLPHGPAHAGIGGGMKWNTQATETALRRSGLAKRVGELAAQPSVARTFAQIQPFASHRALWRHHFIDFPDACAGPATSCVASVAPGVTDEALGREIVRAQLSADMKNAVASRVDELATPRGFGKVGRAFRDHMVGFLSGDHASLALDPSFWPIHPAVERVYMFRLLHGGFSNESWTATDDAPCSKGGPMRAHPGDAADACYRPDRKNASAPPDEWVGDGCCYGHRERDGWYEAFPHKTGGIENQEMLGLLDVRTRGPFVDRGAPVYHHLRWDHCEWAWRTPAQKTWTGSCTNVKATASSRPTGDSGSVARSRAQFRSQRTHCSPRHAHRASTAARSTAPSSRVNVVDPAFWFPT</sequence>
<evidence type="ECO:0000313" key="5">
    <source>
        <dbReference type="EMBL" id="EGB06810.1"/>
    </source>
</evidence>
<dbReference type="Gene3D" id="3.15.10.10">
    <property type="entry name" value="Bactericidal permeability-increasing protein, domain 1"/>
    <property type="match status" value="1"/>
</dbReference>
<name>F0YDF2_AURAN</name>
<feature type="compositionally biased region" description="Low complexity" evidence="1">
    <location>
        <begin position="2557"/>
        <end position="2567"/>
    </location>
</feature>
<dbReference type="eggNOG" id="ENOG502QS2P">
    <property type="taxonomic scope" value="Eukaryota"/>
</dbReference>
<feature type="compositionally biased region" description="Basic residues" evidence="1">
    <location>
        <begin position="2545"/>
        <end position="2556"/>
    </location>
</feature>
<proteinExistence type="predicted"/>
<dbReference type="InParanoid" id="F0YDF2"/>
<dbReference type="Pfam" id="PF04403">
    <property type="entry name" value="PqiA"/>
    <property type="match status" value="1"/>
</dbReference>
<evidence type="ECO:0000313" key="6">
    <source>
        <dbReference type="Proteomes" id="UP000002729"/>
    </source>
</evidence>
<feature type="transmembrane region" description="Helical" evidence="2">
    <location>
        <begin position="1253"/>
        <end position="1272"/>
    </location>
</feature>
<evidence type="ECO:0000256" key="3">
    <source>
        <dbReference type="SAM" id="SignalP"/>
    </source>
</evidence>
<protein>
    <recommendedName>
        <fullName evidence="4">Tyrosinase copper-binding domain-containing protein</fullName>
    </recommendedName>
</protein>
<dbReference type="KEGG" id="aaf:AURANDRAFT_65393"/>
<evidence type="ECO:0000256" key="1">
    <source>
        <dbReference type="SAM" id="MobiDB-lite"/>
    </source>
</evidence>
<feature type="transmembrane region" description="Helical" evidence="2">
    <location>
        <begin position="1516"/>
        <end position="1537"/>
    </location>
</feature>
<dbReference type="GO" id="GO:0016491">
    <property type="term" value="F:oxidoreductase activity"/>
    <property type="evidence" value="ECO:0007669"/>
    <property type="project" value="InterPro"/>
</dbReference>
<feature type="transmembrane region" description="Helical" evidence="2">
    <location>
        <begin position="1367"/>
        <end position="1388"/>
    </location>
</feature>
<dbReference type="OrthoDB" id="422471at2759"/>
<feature type="transmembrane region" description="Helical" evidence="2">
    <location>
        <begin position="1429"/>
        <end position="1453"/>
    </location>
</feature>
<feature type="region of interest" description="Disordered" evidence="1">
    <location>
        <begin position="2521"/>
        <end position="2567"/>
    </location>
</feature>
<dbReference type="Gene3D" id="1.10.1280.10">
    <property type="entry name" value="Di-copper center containing domain from catechol oxidase"/>
    <property type="match status" value="1"/>
</dbReference>
<dbReference type="GO" id="GO:0008289">
    <property type="term" value="F:lipid binding"/>
    <property type="evidence" value="ECO:0007669"/>
    <property type="project" value="InterPro"/>
</dbReference>
<dbReference type="SUPFAM" id="SSF50370">
    <property type="entry name" value="Ricin B-like lectins"/>
    <property type="match status" value="1"/>
</dbReference>
<dbReference type="Gene3D" id="2.80.10.50">
    <property type="match status" value="1"/>
</dbReference>
<feature type="compositionally biased region" description="Polar residues" evidence="1">
    <location>
        <begin position="2521"/>
        <end position="2532"/>
    </location>
</feature>
<dbReference type="Pfam" id="PF00264">
    <property type="entry name" value="Tyrosinase"/>
    <property type="match status" value="1"/>
</dbReference>
<keyword evidence="6" id="KW-1185">Reference proteome</keyword>
<dbReference type="SUPFAM" id="SSF55394">
    <property type="entry name" value="Bactericidal permeability-increasing protein, BPI"/>
    <property type="match status" value="1"/>
</dbReference>
<dbReference type="PROSITE" id="PS50231">
    <property type="entry name" value="RICIN_B_LECTIN"/>
    <property type="match status" value="1"/>
</dbReference>
<keyword evidence="2" id="KW-0472">Membrane</keyword>
<dbReference type="PANTHER" id="PTHR34730:SF1">
    <property type="entry name" value="PARAQUAT-INDUCIBLE PROTEIN A"/>
    <property type="match status" value="1"/>
</dbReference>
<keyword evidence="3" id="KW-0732">Signal</keyword>
<dbReference type="PANTHER" id="PTHR34730">
    <property type="entry name" value="UNNAMED PRODUCT"/>
    <property type="match status" value="1"/>
</dbReference>
<gene>
    <name evidence="5" type="ORF">AURANDRAFT_65393</name>
</gene>
<dbReference type="InterPro" id="IPR035992">
    <property type="entry name" value="Ricin_B-like_lectins"/>
</dbReference>
<organism evidence="6">
    <name type="scientific">Aureococcus anophagefferens</name>
    <name type="common">Harmful bloom alga</name>
    <dbReference type="NCBI Taxonomy" id="44056"/>
    <lineage>
        <taxon>Eukaryota</taxon>
        <taxon>Sar</taxon>
        <taxon>Stramenopiles</taxon>
        <taxon>Ochrophyta</taxon>
        <taxon>Pelagophyceae</taxon>
        <taxon>Pelagomonadales</taxon>
        <taxon>Pelagomonadaceae</taxon>
        <taxon>Aureococcus</taxon>
    </lineage>
</organism>
<feature type="signal peptide" evidence="3">
    <location>
        <begin position="1"/>
        <end position="16"/>
    </location>
</feature>
<dbReference type="InterPro" id="IPR007498">
    <property type="entry name" value="PqiA-like"/>
</dbReference>
<feature type="chain" id="PRO_5003264602" description="Tyrosinase copper-binding domain-containing protein" evidence="3">
    <location>
        <begin position="17"/>
        <end position="2581"/>
    </location>
</feature>
<dbReference type="InterPro" id="IPR002227">
    <property type="entry name" value="Tyrosinase_Cu-bd"/>
</dbReference>
<reference evidence="5 6" key="1">
    <citation type="journal article" date="2011" name="Proc. Natl. Acad. Sci. U.S.A.">
        <title>Niche of harmful alga Aureococcus anophagefferens revealed through ecogenomics.</title>
        <authorList>
            <person name="Gobler C.J."/>
            <person name="Berry D.L."/>
            <person name="Dyhrman S.T."/>
            <person name="Wilhelm S.W."/>
            <person name="Salamov A."/>
            <person name="Lobanov A.V."/>
            <person name="Zhang Y."/>
            <person name="Collier J.L."/>
            <person name="Wurch L.L."/>
            <person name="Kustka A.B."/>
            <person name="Dill B.D."/>
            <person name="Shah M."/>
            <person name="VerBerkmoes N.C."/>
            <person name="Kuo A."/>
            <person name="Terry A."/>
            <person name="Pangilinan J."/>
            <person name="Lindquist E.A."/>
            <person name="Lucas S."/>
            <person name="Paulsen I.T."/>
            <person name="Hattenrath-Lehmann T.K."/>
            <person name="Talmage S.C."/>
            <person name="Walker E.A."/>
            <person name="Koch F."/>
            <person name="Burson A.M."/>
            <person name="Marcoval M.A."/>
            <person name="Tang Y.Z."/>
            <person name="Lecleir G.R."/>
            <person name="Coyne K.J."/>
            <person name="Berg G.M."/>
            <person name="Bertrand E.M."/>
            <person name="Saito M.A."/>
            <person name="Gladyshev V.N."/>
            <person name="Grigoriev I.V."/>
        </authorList>
    </citation>
    <scope>NUCLEOTIDE SEQUENCE [LARGE SCALE GENOMIC DNA]</scope>
    <source>
        <strain evidence="6">CCMP 1984</strain>
    </source>
</reference>
<dbReference type="RefSeq" id="XP_009038556.1">
    <property type="nucleotide sequence ID" value="XM_009040308.1"/>
</dbReference>
<feature type="region of interest" description="Disordered" evidence="1">
    <location>
        <begin position="1555"/>
        <end position="1607"/>
    </location>
</feature>
<dbReference type="Proteomes" id="UP000002729">
    <property type="component" value="Unassembled WGS sequence"/>
</dbReference>
<keyword evidence="2" id="KW-0812">Transmembrane</keyword>
<evidence type="ECO:0000259" key="4">
    <source>
        <dbReference type="Pfam" id="PF00264"/>
    </source>
</evidence>
<dbReference type="EMBL" id="GL833133">
    <property type="protein sequence ID" value="EGB06810.1"/>
    <property type="molecule type" value="Genomic_DNA"/>
</dbReference>
<dbReference type="InterPro" id="IPR017943">
    <property type="entry name" value="Bactericidal_perm-incr_a/b_dom"/>
</dbReference>
<dbReference type="InterPro" id="IPR008922">
    <property type="entry name" value="Di-copper_centre_dom_sf"/>
</dbReference>
<dbReference type="GeneID" id="20225315"/>
<feature type="transmembrane region" description="Helical" evidence="2">
    <location>
        <begin position="1662"/>
        <end position="1682"/>
    </location>
</feature>
<evidence type="ECO:0000256" key="2">
    <source>
        <dbReference type="SAM" id="Phobius"/>
    </source>
</evidence>
<feature type="transmembrane region" description="Helical" evidence="2">
    <location>
        <begin position="1474"/>
        <end position="1496"/>
    </location>
</feature>
<accession>F0YDF2</accession>
<feature type="transmembrane region" description="Helical" evidence="2">
    <location>
        <begin position="1771"/>
        <end position="1795"/>
    </location>
</feature>
<dbReference type="SUPFAM" id="SSF48056">
    <property type="entry name" value="Di-copper centre-containing domain"/>
    <property type="match status" value="1"/>
</dbReference>
<dbReference type="CDD" id="cd00161">
    <property type="entry name" value="beta-trefoil_Ricin-like"/>
    <property type="match status" value="1"/>
</dbReference>
<feature type="transmembrane region" description="Helical" evidence="2">
    <location>
        <begin position="1735"/>
        <end position="1759"/>
    </location>
</feature>